<dbReference type="PANTHER" id="PTHR11920:SF335">
    <property type="entry name" value="GUANYLATE CYCLASE"/>
    <property type="match status" value="1"/>
</dbReference>
<dbReference type="PROSITE" id="PS50125">
    <property type="entry name" value="GUANYLATE_CYCLASE_2"/>
    <property type="match status" value="1"/>
</dbReference>
<dbReference type="PANTHER" id="PTHR11920">
    <property type="entry name" value="GUANYLYL CYCLASE"/>
    <property type="match status" value="1"/>
</dbReference>
<evidence type="ECO:0000256" key="6">
    <source>
        <dbReference type="ARBA" id="ARBA00023239"/>
    </source>
</evidence>
<evidence type="ECO:0000259" key="8">
    <source>
        <dbReference type="PROSITE" id="PS50125"/>
    </source>
</evidence>
<evidence type="ECO:0000256" key="1">
    <source>
        <dbReference type="ARBA" id="ARBA00004370"/>
    </source>
</evidence>
<dbReference type="SUPFAM" id="SSF55073">
    <property type="entry name" value="Nucleotide cyclase"/>
    <property type="match status" value="1"/>
</dbReference>
<keyword evidence="2" id="KW-0812">Transmembrane</keyword>
<gene>
    <name evidence="9" type="ORF">RFN28_25125</name>
</gene>
<dbReference type="InterPro" id="IPR050401">
    <property type="entry name" value="Cyclic_nucleotide_synthase"/>
</dbReference>
<dbReference type="InterPro" id="IPR029787">
    <property type="entry name" value="Nucleotide_cyclase"/>
</dbReference>
<reference evidence="9 10" key="1">
    <citation type="submission" date="2023-08" db="EMBL/GenBank/DDBJ databases">
        <title>Implementing the SeqCode for naming new Mesorhizobium species isolated from Vachellia karroo root nodules.</title>
        <authorList>
            <person name="Van Lill M."/>
        </authorList>
    </citation>
    <scope>NUCLEOTIDE SEQUENCE [LARGE SCALE GENOMIC DNA]</scope>
    <source>
        <strain evidence="9 10">VK24D</strain>
    </source>
</reference>
<protein>
    <submittedName>
        <fullName evidence="9">Adenylate/guanylate cyclase domain-containing protein</fullName>
    </submittedName>
</protein>
<keyword evidence="4" id="KW-1133">Transmembrane helix</keyword>
<sequence length="358" mass="40012">MPRVPKEVRSWIYDFFYNERSAAYLKIDARQYIVAKGGNIEHYGLSSLRIGKPVADQLEFMEGLLPCAELPYQMPMVELPGGRVADLHLFGDGGSVWLLFLDATPERDNQQRLQQKAYEMTLLQERERELNAKLQSTNEALRESQEGLSREYRRAESLLLNILPASIAERLKADEQIADNHAEVSVLFADIVGFTERARSVGATTTLAILNYFFKAADLLSEQHGCEKIKTIGDCVMAVAGLPTARSDHAQALANYALELREAARRERFAGEPLSLRIGIHSGPIVAGVIGKRRFVYDLWGDTVNLAARIQKAAEPDEIRISDATHQLLGPDFACDPLGETELRGTGRVRMWRLPACD</sequence>
<evidence type="ECO:0000256" key="2">
    <source>
        <dbReference type="ARBA" id="ARBA00022692"/>
    </source>
</evidence>
<evidence type="ECO:0000256" key="3">
    <source>
        <dbReference type="ARBA" id="ARBA00022741"/>
    </source>
</evidence>
<keyword evidence="10" id="KW-1185">Reference proteome</keyword>
<feature type="coiled-coil region" evidence="7">
    <location>
        <begin position="120"/>
        <end position="158"/>
    </location>
</feature>
<keyword evidence="3" id="KW-0547">Nucleotide-binding</keyword>
<dbReference type="EMBL" id="JAVIIW010000036">
    <property type="protein sequence ID" value="MDX8481717.1"/>
    <property type="molecule type" value="Genomic_DNA"/>
</dbReference>
<dbReference type="CDD" id="cd07302">
    <property type="entry name" value="CHD"/>
    <property type="match status" value="1"/>
</dbReference>
<dbReference type="SMART" id="SM00044">
    <property type="entry name" value="CYCc"/>
    <property type="match status" value="1"/>
</dbReference>
<comment type="caution">
    <text evidence="9">The sequence shown here is derived from an EMBL/GenBank/DDBJ whole genome shotgun (WGS) entry which is preliminary data.</text>
</comment>
<dbReference type="Pfam" id="PF00211">
    <property type="entry name" value="Guanylate_cyc"/>
    <property type="match status" value="1"/>
</dbReference>
<dbReference type="Gene3D" id="3.30.70.1230">
    <property type="entry name" value="Nucleotide cyclase"/>
    <property type="match status" value="1"/>
</dbReference>
<proteinExistence type="predicted"/>
<feature type="domain" description="Guanylate cyclase" evidence="8">
    <location>
        <begin position="185"/>
        <end position="311"/>
    </location>
</feature>
<evidence type="ECO:0000256" key="4">
    <source>
        <dbReference type="ARBA" id="ARBA00022989"/>
    </source>
</evidence>
<dbReference type="InterPro" id="IPR001054">
    <property type="entry name" value="A/G_cyclase"/>
</dbReference>
<comment type="subcellular location">
    <subcellularLocation>
        <location evidence="1">Membrane</location>
    </subcellularLocation>
</comment>
<keyword evidence="5" id="KW-0472">Membrane</keyword>
<dbReference type="Gene3D" id="6.10.250.780">
    <property type="match status" value="1"/>
</dbReference>
<keyword evidence="7" id="KW-0175">Coiled coil</keyword>
<evidence type="ECO:0000256" key="7">
    <source>
        <dbReference type="SAM" id="Coils"/>
    </source>
</evidence>
<name>A0ABU4Y729_9HYPH</name>
<evidence type="ECO:0000313" key="10">
    <source>
        <dbReference type="Proteomes" id="UP001287059"/>
    </source>
</evidence>
<keyword evidence="6" id="KW-0456">Lyase</keyword>
<evidence type="ECO:0000256" key="5">
    <source>
        <dbReference type="ARBA" id="ARBA00023136"/>
    </source>
</evidence>
<dbReference type="RefSeq" id="WP_320289870.1">
    <property type="nucleotide sequence ID" value="NZ_JAVIIW010000036.1"/>
</dbReference>
<organism evidence="9 10">
    <name type="scientific">Mesorhizobium album</name>
    <dbReference type="NCBI Taxonomy" id="3072314"/>
    <lineage>
        <taxon>Bacteria</taxon>
        <taxon>Pseudomonadati</taxon>
        <taxon>Pseudomonadota</taxon>
        <taxon>Alphaproteobacteria</taxon>
        <taxon>Hyphomicrobiales</taxon>
        <taxon>Phyllobacteriaceae</taxon>
        <taxon>Mesorhizobium</taxon>
    </lineage>
</organism>
<evidence type="ECO:0000313" key="9">
    <source>
        <dbReference type="EMBL" id="MDX8481717.1"/>
    </source>
</evidence>
<dbReference type="Proteomes" id="UP001287059">
    <property type="component" value="Unassembled WGS sequence"/>
</dbReference>
<accession>A0ABU4Y729</accession>